<dbReference type="InterPro" id="IPR037238">
    <property type="entry name" value="YbiA-like_sf"/>
</dbReference>
<feature type="domain" description="NADAR" evidence="1">
    <location>
        <begin position="56"/>
        <end position="196"/>
    </location>
</feature>
<dbReference type="Gene3D" id="1.10.357.40">
    <property type="entry name" value="YbiA-like"/>
    <property type="match status" value="1"/>
</dbReference>
<gene>
    <name evidence="2" type="ORF">BOTBODRAFT_471122</name>
</gene>
<accession>A0A067M544</accession>
<keyword evidence="3" id="KW-1185">Reference proteome</keyword>
<organism evidence="2 3">
    <name type="scientific">Botryobasidium botryosum (strain FD-172 SS1)</name>
    <dbReference type="NCBI Taxonomy" id="930990"/>
    <lineage>
        <taxon>Eukaryota</taxon>
        <taxon>Fungi</taxon>
        <taxon>Dikarya</taxon>
        <taxon>Basidiomycota</taxon>
        <taxon>Agaricomycotina</taxon>
        <taxon>Agaricomycetes</taxon>
        <taxon>Cantharellales</taxon>
        <taxon>Botryobasidiaceae</taxon>
        <taxon>Botryobasidium</taxon>
    </lineage>
</organism>
<name>A0A067M544_BOTB1</name>
<dbReference type="CDD" id="cd15457">
    <property type="entry name" value="NADAR"/>
    <property type="match status" value="1"/>
</dbReference>
<evidence type="ECO:0000313" key="2">
    <source>
        <dbReference type="EMBL" id="KDQ10868.1"/>
    </source>
</evidence>
<dbReference type="InParanoid" id="A0A067M544"/>
<dbReference type="SUPFAM" id="SSF143990">
    <property type="entry name" value="YbiA-like"/>
    <property type="match status" value="1"/>
</dbReference>
<evidence type="ECO:0000313" key="3">
    <source>
        <dbReference type="Proteomes" id="UP000027195"/>
    </source>
</evidence>
<evidence type="ECO:0000259" key="1">
    <source>
        <dbReference type="Pfam" id="PF08719"/>
    </source>
</evidence>
<dbReference type="HOGENOM" id="CLU_084247_3_0_1"/>
<dbReference type="OrthoDB" id="206452at2759"/>
<reference evidence="3" key="1">
    <citation type="journal article" date="2014" name="Proc. Natl. Acad. Sci. U.S.A.">
        <title>Extensive sampling of basidiomycete genomes demonstrates inadequacy of the white-rot/brown-rot paradigm for wood decay fungi.</title>
        <authorList>
            <person name="Riley R."/>
            <person name="Salamov A.A."/>
            <person name="Brown D.W."/>
            <person name="Nagy L.G."/>
            <person name="Floudas D."/>
            <person name="Held B.W."/>
            <person name="Levasseur A."/>
            <person name="Lombard V."/>
            <person name="Morin E."/>
            <person name="Otillar R."/>
            <person name="Lindquist E.A."/>
            <person name="Sun H."/>
            <person name="LaButti K.M."/>
            <person name="Schmutz J."/>
            <person name="Jabbour D."/>
            <person name="Luo H."/>
            <person name="Baker S.E."/>
            <person name="Pisabarro A.G."/>
            <person name="Walton J.D."/>
            <person name="Blanchette R.A."/>
            <person name="Henrissat B."/>
            <person name="Martin F."/>
            <person name="Cullen D."/>
            <person name="Hibbett D.S."/>
            <person name="Grigoriev I.V."/>
        </authorList>
    </citation>
    <scope>NUCLEOTIDE SEQUENCE [LARGE SCALE GENOMIC DNA]</scope>
    <source>
        <strain evidence="3">FD-172 SS1</strain>
    </source>
</reference>
<dbReference type="Proteomes" id="UP000027195">
    <property type="component" value="Unassembled WGS sequence"/>
</dbReference>
<proteinExistence type="predicted"/>
<sequence>MYKIRPKSPRTNPGSVKHKRRTLWSIIRDISRIFRSQKSSPKPLLEDFAPRPKIYFHYVDQPYFELSNNSEYAVYYEGKRYPTAEHLFQCMKFLPYQPDIAEHLRAYSTDPEDVTVEAAQYAGFERRDWHHVEIAKMEEVLYHKFAQHPSLRDILVSTRNFELIEDLPEDSFWGGGRDGLGRNEMGEALMRLRARLFSQR</sequence>
<dbReference type="EMBL" id="KL198063">
    <property type="protein sequence ID" value="KDQ10868.1"/>
    <property type="molecule type" value="Genomic_DNA"/>
</dbReference>
<dbReference type="Pfam" id="PF08719">
    <property type="entry name" value="NADAR"/>
    <property type="match status" value="1"/>
</dbReference>
<dbReference type="InterPro" id="IPR012816">
    <property type="entry name" value="NADAR"/>
</dbReference>
<protein>
    <recommendedName>
        <fullName evidence="1">NADAR domain-containing protein</fullName>
    </recommendedName>
</protein>
<dbReference type="NCBIfam" id="TIGR02464">
    <property type="entry name" value="ribofla_fusion"/>
    <property type="match status" value="1"/>
</dbReference>
<dbReference type="AlphaFoldDB" id="A0A067M544"/>
<dbReference type="STRING" id="930990.A0A067M544"/>